<dbReference type="InterPro" id="IPR045702">
    <property type="entry name" value="DUF6060"/>
</dbReference>
<dbReference type="EMBL" id="JAPDFR010000001">
    <property type="protein sequence ID" value="KAK0390669.1"/>
    <property type="molecule type" value="Genomic_DNA"/>
</dbReference>
<gene>
    <name evidence="2" type="ORF">NLU13_0173</name>
</gene>
<evidence type="ECO:0000256" key="1">
    <source>
        <dbReference type="SAM" id="SignalP"/>
    </source>
</evidence>
<feature type="signal peptide" evidence="1">
    <location>
        <begin position="1"/>
        <end position="18"/>
    </location>
</feature>
<dbReference type="AlphaFoldDB" id="A0AA39GQG7"/>
<organism evidence="2 3">
    <name type="scientific">Sarocladium strictum</name>
    <name type="common">Black bundle disease fungus</name>
    <name type="synonym">Acremonium strictum</name>
    <dbReference type="NCBI Taxonomy" id="5046"/>
    <lineage>
        <taxon>Eukaryota</taxon>
        <taxon>Fungi</taxon>
        <taxon>Dikarya</taxon>
        <taxon>Ascomycota</taxon>
        <taxon>Pezizomycotina</taxon>
        <taxon>Sordariomycetes</taxon>
        <taxon>Hypocreomycetidae</taxon>
        <taxon>Hypocreales</taxon>
        <taxon>Sarocladiaceae</taxon>
        <taxon>Sarocladium</taxon>
    </lineage>
</organism>
<proteinExistence type="predicted"/>
<comment type="caution">
    <text evidence="2">The sequence shown here is derived from an EMBL/GenBank/DDBJ whole genome shotgun (WGS) entry which is preliminary data.</text>
</comment>
<protein>
    <submittedName>
        <fullName evidence="2">Uncharacterized protein</fullName>
    </submittedName>
</protein>
<name>A0AA39GQG7_SARSR</name>
<reference evidence="2" key="1">
    <citation type="submission" date="2022-10" db="EMBL/GenBank/DDBJ databases">
        <title>Determination and structural analysis of whole genome sequence of Sarocladium strictum F4-1.</title>
        <authorList>
            <person name="Hu L."/>
            <person name="Jiang Y."/>
        </authorList>
    </citation>
    <scope>NUCLEOTIDE SEQUENCE</scope>
    <source>
        <strain evidence="2">F4-1</strain>
    </source>
</reference>
<dbReference type="Proteomes" id="UP001175261">
    <property type="component" value="Unassembled WGS sequence"/>
</dbReference>
<keyword evidence="1" id="KW-0732">Signal</keyword>
<sequence length="295" mass="31310">MSSIRYLLHALAVSHVAAQGFFNMCTDNQCNDCPVGISSAGTGYPACVVYDSDAVFSSDFGGIQGGGYEAWLDVEPQDPTCAIIVKSPAGVEVEECGYTVGAYRQPTCARLTLSTAFMVQFCCGSADCTAAGAGLLKGRARNRLTGEMHAITFTNGTGHIIEPPEVGYPPEIAERDALPEPRAVAWSQSRANPLHRRNDDECWQAEGDVYQKLSLETDIVHSTVTGPAEVTITKERSQTFTVSANLGGVASFLSMGLGFEFSETVTSSASVTFTVPEGQTGNVGFTAYLRCQKGA</sequence>
<evidence type="ECO:0000313" key="2">
    <source>
        <dbReference type="EMBL" id="KAK0390669.1"/>
    </source>
</evidence>
<dbReference type="Pfam" id="PF19535">
    <property type="entry name" value="DUF6060"/>
    <property type="match status" value="1"/>
</dbReference>
<keyword evidence="3" id="KW-1185">Reference proteome</keyword>
<evidence type="ECO:0000313" key="3">
    <source>
        <dbReference type="Proteomes" id="UP001175261"/>
    </source>
</evidence>
<feature type="chain" id="PRO_5041414419" evidence="1">
    <location>
        <begin position="19"/>
        <end position="295"/>
    </location>
</feature>
<accession>A0AA39GQG7</accession>